<evidence type="ECO:0000256" key="4">
    <source>
        <dbReference type="RuleBase" id="RU364069"/>
    </source>
</evidence>
<evidence type="ECO:0000256" key="3">
    <source>
        <dbReference type="PIRSR" id="PIRSR600888-3"/>
    </source>
</evidence>
<feature type="active site" description="Proton acceptor" evidence="2">
    <location>
        <position position="60"/>
    </location>
</feature>
<comment type="similarity">
    <text evidence="1 4">Belongs to the dTDP-4-dehydrorhamnose 3,5-epimerase family.</text>
</comment>
<dbReference type="NCBIfam" id="TIGR01221">
    <property type="entry name" value="rmlC"/>
    <property type="match status" value="1"/>
</dbReference>
<comment type="subunit">
    <text evidence="4">Homodimer.</text>
</comment>
<reference evidence="6 7" key="1">
    <citation type="submission" date="2020-07" db="EMBL/GenBank/DDBJ databases">
        <title>Genomic Encyclopedia of Type Strains, Phase IV (KMG-IV): sequencing the most valuable type-strain genomes for metagenomic binning, comparative biology and taxonomic classification.</title>
        <authorList>
            <person name="Goeker M."/>
        </authorList>
    </citation>
    <scope>NUCLEOTIDE SEQUENCE [LARGE SCALE GENOMIC DNA]</scope>
    <source>
        <strain evidence="6 7">DSM 45533</strain>
    </source>
</reference>
<dbReference type="EMBL" id="JACDUR010000010">
    <property type="protein sequence ID" value="MBA2897281.1"/>
    <property type="molecule type" value="Genomic_DNA"/>
</dbReference>
<dbReference type="Pfam" id="PF00908">
    <property type="entry name" value="dTDP_sugar_isom"/>
    <property type="match status" value="1"/>
</dbReference>
<evidence type="ECO:0000256" key="2">
    <source>
        <dbReference type="PIRSR" id="PIRSR600888-1"/>
    </source>
</evidence>
<sequence>MRRLSIEGALVHEPTVFPDDRGSFHEWFRGPDFHAATGQRLDLAQANCSVSRRGTIRGIHFADVPPSQAKYVTCVRGSVLDVIVDIRVGSPQFGRWESVVLDEQERRAVYLAEGLGHAFMALTDDATVVYLCSQGYAPGREHGINPLDEDLAIAWPKEIEPLLSPKDAAAPTLAEAARQGILPGYEACAALYNDLRTSGNARDNASFQSPMGATPVPAQRA</sequence>
<dbReference type="GO" id="GO:0000271">
    <property type="term" value="P:polysaccharide biosynthetic process"/>
    <property type="evidence" value="ECO:0007669"/>
    <property type="project" value="TreeGrafter"/>
</dbReference>
<accession>A0A7W0HVY1</accession>
<proteinExistence type="inferred from homology"/>
<feature type="site" description="Participates in a stacking interaction with the thymidine ring of dTDP-4-oxo-6-deoxyglucose" evidence="3">
    <location>
        <position position="136"/>
    </location>
</feature>
<feature type="region of interest" description="Disordered" evidence="5">
    <location>
        <begin position="202"/>
        <end position="221"/>
    </location>
</feature>
<dbReference type="SUPFAM" id="SSF51182">
    <property type="entry name" value="RmlC-like cupins"/>
    <property type="match status" value="1"/>
</dbReference>
<dbReference type="InterPro" id="IPR011051">
    <property type="entry name" value="RmlC_Cupin_sf"/>
</dbReference>
<keyword evidence="4 6" id="KW-0413">Isomerase</keyword>
<comment type="function">
    <text evidence="4">Catalyzes the epimerization of the C3' and C5'positions of dTDP-6-deoxy-D-xylo-4-hexulose, forming dTDP-6-deoxy-L-lyxo-4-hexulose.</text>
</comment>
<comment type="caution">
    <text evidence="6">The sequence shown here is derived from an EMBL/GenBank/DDBJ whole genome shotgun (WGS) entry which is preliminary data.</text>
</comment>
<comment type="pathway">
    <text evidence="4">Carbohydrate biosynthesis; dTDP-L-rhamnose biosynthesis.</text>
</comment>
<evidence type="ECO:0000256" key="5">
    <source>
        <dbReference type="SAM" id="MobiDB-lite"/>
    </source>
</evidence>
<protein>
    <recommendedName>
        <fullName evidence="4">dTDP-4-dehydrorhamnose 3,5-epimerase</fullName>
        <ecNumber evidence="4">5.1.3.13</ecNumber>
    </recommendedName>
    <alternativeName>
        <fullName evidence="4">Thymidine diphospho-4-keto-rhamnose 3,5-epimerase</fullName>
    </alternativeName>
</protein>
<comment type="catalytic activity">
    <reaction evidence="4">
        <text>dTDP-4-dehydro-6-deoxy-alpha-D-glucose = dTDP-4-dehydro-beta-L-rhamnose</text>
        <dbReference type="Rhea" id="RHEA:16969"/>
        <dbReference type="ChEBI" id="CHEBI:57649"/>
        <dbReference type="ChEBI" id="CHEBI:62830"/>
        <dbReference type="EC" id="5.1.3.13"/>
    </reaction>
</comment>
<evidence type="ECO:0000313" key="7">
    <source>
        <dbReference type="Proteomes" id="UP000530928"/>
    </source>
</evidence>
<dbReference type="InterPro" id="IPR014710">
    <property type="entry name" value="RmlC-like_jellyroll"/>
</dbReference>
<dbReference type="InterPro" id="IPR000888">
    <property type="entry name" value="RmlC-like"/>
</dbReference>
<dbReference type="GO" id="GO:0005829">
    <property type="term" value="C:cytosol"/>
    <property type="evidence" value="ECO:0007669"/>
    <property type="project" value="TreeGrafter"/>
</dbReference>
<dbReference type="PANTHER" id="PTHR21047:SF2">
    <property type="entry name" value="THYMIDINE DIPHOSPHO-4-KETO-RHAMNOSE 3,5-EPIMERASE"/>
    <property type="match status" value="1"/>
</dbReference>
<dbReference type="GO" id="GO:0019305">
    <property type="term" value="P:dTDP-rhamnose biosynthetic process"/>
    <property type="evidence" value="ECO:0007669"/>
    <property type="project" value="UniProtKB-UniRule"/>
</dbReference>
<feature type="compositionally biased region" description="Polar residues" evidence="5">
    <location>
        <begin position="202"/>
        <end position="211"/>
    </location>
</feature>
<dbReference type="GO" id="GO:0008830">
    <property type="term" value="F:dTDP-4-dehydrorhamnose 3,5-epimerase activity"/>
    <property type="evidence" value="ECO:0007669"/>
    <property type="project" value="UniProtKB-UniRule"/>
</dbReference>
<dbReference type="UniPathway" id="UPA00124"/>
<name>A0A7W0HVY1_9ACTN</name>
<gene>
    <name evidence="6" type="ORF">HNR30_008677</name>
</gene>
<dbReference type="Proteomes" id="UP000530928">
    <property type="component" value="Unassembled WGS sequence"/>
</dbReference>
<keyword evidence="7" id="KW-1185">Reference proteome</keyword>
<feature type="active site" description="Proton donor" evidence="2">
    <location>
        <position position="130"/>
    </location>
</feature>
<evidence type="ECO:0000313" key="6">
    <source>
        <dbReference type="EMBL" id="MBA2897281.1"/>
    </source>
</evidence>
<dbReference type="AlphaFoldDB" id="A0A7W0HVY1"/>
<dbReference type="RefSeq" id="WP_181615970.1">
    <property type="nucleotide sequence ID" value="NZ_BAABAM010000010.1"/>
</dbReference>
<dbReference type="CDD" id="cd00438">
    <property type="entry name" value="cupin_RmlC"/>
    <property type="match status" value="1"/>
</dbReference>
<evidence type="ECO:0000256" key="1">
    <source>
        <dbReference type="ARBA" id="ARBA00010154"/>
    </source>
</evidence>
<organism evidence="6 7">
    <name type="scientific">Nonomuraea soli</name>
    <dbReference type="NCBI Taxonomy" id="1032476"/>
    <lineage>
        <taxon>Bacteria</taxon>
        <taxon>Bacillati</taxon>
        <taxon>Actinomycetota</taxon>
        <taxon>Actinomycetes</taxon>
        <taxon>Streptosporangiales</taxon>
        <taxon>Streptosporangiaceae</taxon>
        <taxon>Nonomuraea</taxon>
    </lineage>
</organism>
<dbReference type="EC" id="5.1.3.13" evidence="4"/>
<dbReference type="Gene3D" id="2.60.120.10">
    <property type="entry name" value="Jelly Rolls"/>
    <property type="match status" value="1"/>
</dbReference>
<dbReference type="PANTHER" id="PTHR21047">
    <property type="entry name" value="DTDP-6-DEOXY-D-GLUCOSE-3,5 EPIMERASE"/>
    <property type="match status" value="1"/>
</dbReference>